<keyword evidence="4 7" id="KW-0812">Transmembrane</keyword>
<reference evidence="9 10" key="1">
    <citation type="submission" date="2018-09" db="EMBL/GenBank/DDBJ databases">
        <title>Draft genome sequence of Rhodopseudomonas palustris 2.1.18.</title>
        <authorList>
            <person name="Robertson S.L."/>
            <person name="Meyer T.E."/>
            <person name="Kyndt J.A."/>
        </authorList>
    </citation>
    <scope>NUCLEOTIDE SEQUENCE [LARGE SCALE GENOMIC DNA]</scope>
    <source>
        <strain evidence="9 10">2.1.18</strain>
    </source>
</reference>
<evidence type="ECO:0000259" key="8">
    <source>
        <dbReference type="PROSITE" id="PS50928"/>
    </source>
</evidence>
<evidence type="ECO:0000256" key="7">
    <source>
        <dbReference type="RuleBase" id="RU363032"/>
    </source>
</evidence>
<dbReference type="SUPFAM" id="SSF161098">
    <property type="entry name" value="MetI-like"/>
    <property type="match status" value="1"/>
</dbReference>
<evidence type="ECO:0000313" key="10">
    <source>
        <dbReference type="Proteomes" id="UP000285523"/>
    </source>
</evidence>
<feature type="transmembrane region" description="Helical" evidence="7">
    <location>
        <begin position="211"/>
        <end position="230"/>
    </location>
</feature>
<dbReference type="CDD" id="cd06261">
    <property type="entry name" value="TM_PBP2"/>
    <property type="match status" value="1"/>
</dbReference>
<dbReference type="Gene3D" id="1.10.3720.10">
    <property type="entry name" value="MetI-like"/>
    <property type="match status" value="1"/>
</dbReference>
<protein>
    <submittedName>
        <fullName evidence="9">ABC transporter permease</fullName>
    </submittedName>
</protein>
<keyword evidence="2 7" id="KW-0813">Transport</keyword>
<comment type="caution">
    <text evidence="9">The sequence shown here is derived from an EMBL/GenBank/DDBJ whole genome shotgun (WGS) entry which is preliminary data.</text>
</comment>
<dbReference type="PANTHER" id="PTHR30151">
    <property type="entry name" value="ALKANE SULFONATE ABC TRANSPORTER-RELATED, MEMBRANE SUBUNIT"/>
    <property type="match status" value="1"/>
</dbReference>
<dbReference type="Pfam" id="PF00528">
    <property type="entry name" value="BPD_transp_1"/>
    <property type="match status" value="1"/>
</dbReference>
<accession>A0A418VDH4</accession>
<feature type="transmembrane region" description="Helical" evidence="7">
    <location>
        <begin position="167"/>
        <end position="191"/>
    </location>
</feature>
<dbReference type="EMBL" id="QYYD01000012">
    <property type="protein sequence ID" value="RJF74097.1"/>
    <property type="molecule type" value="Genomic_DNA"/>
</dbReference>
<feature type="transmembrane region" description="Helical" evidence="7">
    <location>
        <begin position="86"/>
        <end position="107"/>
    </location>
</feature>
<dbReference type="GO" id="GO:0005886">
    <property type="term" value="C:plasma membrane"/>
    <property type="evidence" value="ECO:0007669"/>
    <property type="project" value="UniProtKB-SubCell"/>
</dbReference>
<dbReference type="AlphaFoldDB" id="A0A418VDH4"/>
<comment type="subcellular location">
    <subcellularLocation>
        <location evidence="1 7">Cell membrane</location>
        <topology evidence="1 7">Multi-pass membrane protein</topology>
    </subcellularLocation>
</comment>
<evidence type="ECO:0000256" key="2">
    <source>
        <dbReference type="ARBA" id="ARBA00022448"/>
    </source>
</evidence>
<dbReference type="InterPro" id="IPR000515">
    <property type="entry name" value="MetI-like"/>
</dbReference>
<keyword evidence="5 7" id="KW-1133">Transmembrane helix</keyword>
<dbReference type="Proteomes" id="UP000285523">
    <property type="component" value="Unassembled WGS sequence"/>
</dbReference>
<evidence type="ECO:0000256" key="1">
    <source>
        <dbReference type="ARBA" id="ARBA00004651"/>
    </source>
</evidence>
<dbReference type="PROSITE" id="PS50928">
    <property type="entry name" value="ABC_TM1"/>
    <property type="match status" value="1"/>
</dbReference>
<evidence type="ECO:0000256" key="5">
    <source>
        <dbReference type="ARBA" id="ARBA00022989"/>
    </source>
</evidence>
<evidence type="ECO:0000256" key="3">
    <source>
        <dbReference type="ARBA" id="ARBA00022475"/>
    </source>
</evidence>
<dbReference type="RefSeq" id="WP_119857011.1">
    <property type="nucleotide sequence ID" value="NZ_QYYD01000012.1"/>
</dbReference>
<evidence type="ECO:0000256" key="4">
    <source>
        <dbReference type="ARBA" id="ARBA00022692"/>
    </source>
</evidence>
<proteinExistence type="inferred from homology"/>
<feature type="transmembrane region" description="Helical" evidence="7">
    <location>
        <begin position="113"/>
        <end position="131"/>
    </location>
</feature>
<sequence>MLKVFSFVAAGIVWGLLSLTLPPEIFPGPIETAQVLWGEIAGGRVETDVAMTMLRVVGGLILALLLGVPIGVLMGLNRRAEAVLDVWVMIGLTVPSLCYAIMAFMWFGLNEGAAILAIAVTAAPSITINIWEGVKNVDTKLVAMARVFEASRPDIVRRVLLPQIFPYVMASARFGLGIIWKITVLVELIGRPNGVGFKLFYWYQLADMRQVLAWTLLFTIIMLMIELLILKPIERRIFAWRPQVAV</sequence>
<dbReference type="GO" id="GO:0055085">
    <property type="term" value="P:transmembrane transport"/>
    <property type="evidence" value="ECO:0007669"/>
    <property type="project" value="InterPro"/>
</dbReference>
<gene>
    <name evidence="9" type="ORF">D4Q52_13100</name>
</gene>
<dbReference type="OrthoDB" id="8443696at2"/>
<feature type="domain" description="ABC transmembrane type-1" evidence="8">
    <location>
        <begin position="49"/>
        <end position="229"/>
    </location>
</feature>
<keyword evidence="6 7" id="KW-0472">Membrane</keyword>
<dbReference type="PANTHER" id="PTHR30151:SF38">
    <property type="entry name" value="ALIPHATIC SULFONATES TRANSPORT PERMEASE PROTEIN SSUC-RELATED"/>
    <property type="match status" value="1"/>
</dbReference>
<keyword evidence="3" id="KW-1003">Cell membrane</keyword>
<evidence type="ECO:0000313" key="9">
    <source>
        <dbReference type="EMBL" id="RJF74097.1"/>
    </source>
</evidence>
<dbReference type="InterPro" id="IPR035906">
    <property type="entry name" value="MetI-like_sf"/>
</dbReference>
<feature type="transmembrane region" description="Helical" evidence="7">
    <location>
        <begin position="51"/>
        <end position="74"/>
    </location>
</feature>
<comment type="similarity">
    <text evidence="7">Belongs to the binding-protein-dependent transport system permease family.</text>
</comment>
<name>A0A418VDH4_RHOPL</name>
<organism evidence="9 10">
    <name type="scientific">Rhodopseudomonas palustris</name>
    <dbReference type="NCBI Taxonomy" id="1076"/>
    <lineage>
        <taxon>Bacteria</taxon>
        <taxon>Pseudomonadati</taxon>
        <taxon>Pseudomonadota</taxon>
        <taxon>Alphaproteobacteria</taxon>
        <taxon>Hyphomicrobiales</taxon>
        <taxon>Nitrobacteraceae</taxon>
        <taxon>Rhodopseudomonas</taxon>
    </lineage>
</organism>
<evidence type="ECO:0000256" key="6">
    <source>
        <dbReference type="ARBA" id="ARBA00023136"/>
    </source>
</evidence>